<proteinExistence type="predicted"/>
<protein>
    <submittedName>
        <fullName evidence="1">443_t:CDS:1</fullName>
    </submittedName>
</protein>
<feature type="non-terminal residue" evidence="1">
    <location>
        <position position="77"/>
    </location>
</feature>
<name>A0ACA9PX31_9GLOM</name>
<gene>
    <name evidence="1" type="ORF">SCALOS_LOCUS11361</name>
</gene>
<evidence type="ECO:0000313" key="1">
    <source>
        <dbReference type="EMBL" id="CAG8723864.1"/>
    </source>
</evidence>
<dbReference type="Proteomes" id="UP000789860">
    <property type="component" value="Unassembled WGS sequence"/>
</dbReference>
<accession>A0ACA9PX31</accession>
<reference evidence="1" key="1">
    <citation type="submission" date="2021-06" db="EMBL/GenBank/DDBJ databases">
        <authorList>
            <person name="Kallberg Y."/>
            <person name="Tangrot J."/>
            <person name="Rosling A."/>
        </authorList>
    </citation>
    <scope>NUCLEOTIDE SEQUENCE</scope>
    <source>
        <strain evidence="1">AU212A</strain>
    </source>
</reference>
<dbReference type="EMBL" id="CAJVPM010048843">
    <property type="protein sequence ID" value="CAG8723864.1"/>
    <property type="molecule type" value="Genomic_DNA"/>
</dbReference>
<feature type="non-terminal residue" evidence="1">
    <location>
        <position position="1"/>
    </location>
</feature>
<comment type="caution">
    <text evidence="1">The sequence shown here is derived from an EMBL/GenBank/DDBJ whole genome shotgun (WGS) entry which is preliminary data.</text>
</comment>
<keyword evidence="2" id="KW-1185">Reference proteome</keyword>
<sequence length="77" mass="8365">SVASREEVNILLLGETGAGKSTFINAFANYFKFNSLDEAISGEIDVLITCESSTQECEAHVFPVDENKVIRLIDTPG</sequence>
<organism evidence="1 2">
    <name type="scientific">Scutellospora calospora</name>
    <dbReference type="NCBI Taxonomy" id="85575"/>
    <lineage>
        <taxon>Eukaryota</taxon>
        <taxon>Fungi</taxon>
        <taxon>Fungi incertae sedis</taxon>
        <taxon>Mucoromycota</taxon>
        <taxon>Glomeromycotina</taxon>
        <taxon>Glomeromycetes</taxon>
        <taxon>Diversisporales</taxon>
        <taxon>Gigasporaceae</taxon>
        <taxon>Scutellospora</taxon>
    </lineage>
</organism>
<evidence type="ECO:0000313" key="2">
    <source>
        <dbReference type="Proteomes" id="UP000789860"/>
    </source>
</evidence>